<dbReference type="RefSeq" id="WP_183377283.1">
    <property type="nucleotide sequence ID" value="NZ_CBCSFZ010000012.1"/>
</dbReference>
<dbReference type="SUPFAM" id="SSF52283">
    <property type="entry name" value="Formate/glycerate dehydrogenase catalytic domain-like"/>
    <property type="match status" value="1"/>
</dbReference>
<dbReference type="Gene3D" id="3.40.50.720">
    <property type="entry name" value="NAD(P)-binding Rossmann-like Domain"/>
    <property type="match status" value="2"/>
</dbReference>
<dbReference type="PANTHER" id="PTHR43026">
    <property type="entry name" value="2-HYDROXYACID DEHYDROGENASE HOMOLOG 1-RELATED"/>
    <property type="match status" value="1"/>
</dbReference>
<dbReference type="PROSITE" id="PS00670">
    <property type="entry name" value="D_2_HYDROXYACID_DH_2"/>
    <property type="match status" value="1"/>
</dbReference>
<dbReference type="GO" id="GO:0051287">
    <property type="term" value="F:NAD binding"/>
    <property type="evidence" value="ECO:0007669"/>
    <property type="project" value="InterPro"/>
</dbReference>
<dbReference type="InterPro" id="IPR029752">
    <property type="entry name" value="D-isomer_DH_CS1"/>
</dbReference>
<comment type="caution">
    <text evidence="7">The sequence shown here is derived from an EMBL/GenBank/DDBJ whole genome shotgun (WGS) entry which is preliminary data.</text>
</comment>
<evidence type="ECO:0000313" key="7">
    <source>
        <dbReference type="EMBL" id="MBB3024000.1"/>
    </source>
</evidence>
<sequence length="332" mass="35808">MKILFMGIRDDERPALDRWMQEHPQHDVEATTEILSADTVGMVDGFDALTVQQVIPPEPEVYAALQAAGIRQISSRTAGTDMYDIALAQKHGIVITNVPVYSPNAIAEFALTSALYLTRRFAQIEQKLQHRDFRFGGLLGRELATLRVAVLGTGSIGLQTARLFAALGATVVGYDPYPNDAFTEVGQYAPSLEEALDGADVLTLHMPLMPATHHVIDQAALARLAPGAIVVNSGRGGLLDTQALLAALDSGHLSGAALDTYENEAQFYRYDWSDRDLGDPVLEQLLDREDVLMTPHVAFYTETAVENLVVGGLENAELAARTGTAPSVVSPA</sequence>
<evidence type="ECO:0000259" key="6">
    <source>
        <dbReference type="Pfam" id="PF02826"/>
    </source>
</evidence>
<dbReference type="Pfam" id="PF00389">
    <property type="entry name" value="2-Hacid_dh"/>
    <property type="match status" value="1"/>
</dbReference>
<dbReference type="InterPro" id="IPR029753">
    <property type="entry name" value="D-isomer_DH_CS"/>
</dbReference>
<comment type="similarity">
    <text evidence="1 4">Belongs to the D-isomer specific 2-hydroxyacid dehydrogenase family.</text>
</comment>
<evidence type="ECO:0000256" key="4">
    <source>
        <dbReference type="RuleBase" id="RU003719"/>
    </source>
</evidence>
<dbReference type="InterPro" id="IPR006140">
    <property type="entry name" value="D-isomer_DH_NAD-bd"/>
</dbReference>
<dbReference type="Proteomes" id="UP000568050">
    <property type="component" value="Unassembled WGS sequence"/>
</dbReference>
<dbReference type="PROSITE" id="PS00065">
    <property type="entry name" value="D_2_HYDROXYACID_DH_1"/>
    <property type="match status" value="1"/>
</dbReference>
<dbReference type="GO" id="GO:0008720">
    <property type="term" value="F:D-lactate dehydrogenase (NAD+) activity"/>
    <property type="evidence" value="ECO:0007669"/>
    <property type="project" value="UniProtKB-EC"/>
</dbReference>
<organism evidence="7 9">
    <name type="scientific">Helcobacillus massiliensis</name>
    <dbReference type="NCBI Taxonomy" id="521392"/>
    <lineage>
        <taxon>Bacteria</taxon>
        <taxon>Bacillati</taxon>
        <taxon>Actinomycetota</taxon>
        <taxon>Actinomycetes</taxon>
        <taxon>Micrococcales</taxon>
        <taxon>Dermabacteraceae</taxon>
        <taxon>Helcobacillus</taxon>
    </lineage>
</organism>
<keyword evidence="2 4" id="KW-0560">Oxidoreductase</keyword>
<keyword evidence="9" id="KW-1185">Reference proteome</keyword>
<accession>A0A839QYS6</accession>
<dbReference type="InterPro" id="IPR036291">
    <property type="entry name" value="NAD(P)-bd_dom_sf"/>
</dbReference>
<evidence type="ECO:0000256" key="1">
    <source>
        <dbReference type="ARBA" id="ARBA00005854"/>
    </source>
</evidence>
<evidence type="ECO:0000259" key="5">
    <source>
        <dbReference type="Pfam" id="PF00389"/>
    </source>
</evidence>
<evidence type="ECO:0000313" key="9">
    <source>
        <dbReference type="Proteomes" id="UP000568050"/>
    </source>
</evidence>
<dbReference type="CDD" id="cd12186">
    <property type="entry name" value="LDH"/>
    <property type="match status" value="1"/>
</dbReference>
<protein>
    <submittedName>
        <fullName evidence="7">D-lactate dehydrogenase</fullName>
        <ecNumber evidence="7">1.1.1.28</ecNumber>
    </submittedName>
</protein>
<dbReference type="EMBL" id="JACHWP010000021">
    <property type="protein sequence ID" value="MBB3024000.1"/>
    <property type="molecule type" value="Genomic_DNA"/>
</dbReference>
<dbReference type="EC" id="1.1.1.28" evidence="7"/>
<proteinExistence type="inferred from homology"/>
<evidence type="ECO:0000313" key="8">
    <source>
        <dbReference type="EMBL" id="MBB3024079.1"/>
    </source>
</evidence>
<evidence type="ECO:0000256" key="3">
    <source>
        <dbReference type="ARBA" id="ARBA00023027"/>
    </source>
</evidence>
<name>A0A839QYS6_9MICO</name>
<evidence type="ECO:0000256" key="2">
    <source>
        <dbReference type="ARBA" id="ARBA00023002"/>
    </source>
</evidence>
<dbReference type="SUPFAM" id="SSF51735">
    <property type="entry name" value="NAD(P)-binding Rossmann-fold domains"/>
    <property type="match status" value="1"/>
</dbReference>
<feature type="domain" description="D-isomer specific 2-hydroxyacid dehydrogenase NAD-binding" evidence="6">
    <location>
        <begin position="113"/>
        <end position="298"/>
    </location>
</feature>
<keyword evidence="3" id="KW-0520">NAD</keyword>
<dbReference type="PROSITE" id="PS00671">
    <property type="entry name" value="D_2_HYDROXYACID_DH_3"/>
    <property type="match status" value="1"/>
</dbReference>
<dbReference type="PANTHER" id="PTHR43026:SF1">
    <property type="entry name" value="2-HYDROXYACID DEHYDROGENASE HOMOLOG 1-RELATED"/>
    <property type="match status" value="1"/>
</dbReference>
<dbReference type="Pfam" id="PF02826">
    <property type="entry name" value="2-Hacid_dh_C"/>
    <property type="match status" value="1"/>
</dbReference>
<dbReference type="InterPro" id="IPR006139">
    <property type="entry name" value="D-isomer_2_OHA_DH_cat_dom"/>
</dbReference>
<dbReference type="InterPro" id="IPR058205">
    <property type="entry name" value="D-LDH-like"/>
</dbReference>
<reference evidence="7 9" key="1">
    <citation type="submission" date="2020-08" db="EMBL/GenBank/DDBJ databases">
        <title>Sequencing the genomes of 1000 actinobacteria strains.</title>
        <authorList>
            <person name="Klenk H.-P."/>
        </authorList>
    </citation>
    <scope>NUCLEOTIDE SEQUENCE [LARGE SCALE GENOMIC DNA]</scope>
    <source>
        <strain evidence="7 9">DSM 23040</strain>
    </source>
</reference>
<gene>
    <name evidence="7" type="ORF">FHX50_002307</name>
    <name evidence="8" type="ORF">FHX50_002386</name>
</gene>
<dbReference type="EMBL" id="JACHWP010000026">
    <property type="protein sequence ID" value="MBB3024079.1"/>
    <property type="molecule type" value="Genomic_DNA"/>
</dbReference>
<dbReference type="AlphaFoldDB" id="A0A839QYS6"/>
<feature type="domain" description="D-isomer specific 2-hydroxyacid dehydrogenase catalytic" evidence="5">
    <location>
        <begin position="9"/>
        <end position="329"/>
    </location>
</feature>